<proteinExistence type="predicted"/>
<name>A0A5N5TBD1_9CRUS</name>
<keyword evidence="2" id="KW-1185">Reference proteome</keyword>
<sequence length="76" mass="9089">MSAEKHENFQIKNESENERSKSFNCHGIKLRSLYRMNFHTKIQEILTLVLAAKLCENFLFIFCKWVTRILGMTFYP</sequence>
<dbReference type="Proteomes" id="UP000326759">
    <property type="component" value="Unassembled WGS sequence"/>
</dbReference>
<gene>
    <name evidence="1" type="ORF">Anas_10203</name>
</gene>
<organism evidence="1 2">
    <name type="scientific">Armadillidium nasatum</name>
    <dbReference type="NCBI Taxonomy" id="96803"/>
    <lineage>
        <taxon>Eukaryota</taxon>
        <taxon>Metazoa</taxon>
        <taxon>Ecdysozoa</taxon>
        <taxon>Arthropoda</taxon>
        <taxon>Crustacea</taxon>
        <taxon>Multicrustacea</taxon>
        <taxon>Malacostraca</taxon>
        <taxon>Eumalacostraca</taxon>
        <taxon>Peracarida</taxon>
        <taxon>Isopoda</taxon>
        <taxon>Oniscidea</taxon>
        <taxon>Crinocheta</taxon>
        <taxon>Armadillidiidae</taxon>
        <taxon>Armadillidium</taxon>
    </lineage>
</organism>
<dbReference type="AlphaFoldDB" id="A0A5N5TBD1"/>
<reference evidence="1 2" key="1">
    <citation type="journal article" date="2019" name="PLoS Biol.">
        <title>Sex chromosomes control vertical transmission of feminizing Wolbachia symbionts in an isopod.</title>
        <authorList>
            <person name="Becking T."/>
            <person name="Chebbi M.A."/>
            <person name="Giraud I."/>
            <person name="Moumen B."/>
            <person name="Laverre T."/>
            <person name="Caubet Y."/>
            <person name="Peccoud J."/>
            <person name="Gilbert C."/>
            <person name="Cordaux R."/>
        </authorList>
    </citation>
    <scope>NUCLEOTIDE SEQUENCE [LARGE SCALE GENOMIC DNA]</scope>
    <source>
        <strain evidence="1">ANa2</strain>
        <tissue evidence="1">Whole body excluding digestive tract and cuticle</tissue>
    </source>
</reference>
<comment type="caution">
    <text evidence="1">The sequence shown here is derived from an EMBL/GenBank/DDBJ whole genome shotgun (WGS) entry which is preliminary data.</text>
</comment>
<evidence type="ECO:0000313" key="2">
    <source>
        <dbReference type="Proteomes" id="UP000326759"/>
    </source>
</evidence>
<protein>
    <submittedName>
        <fullName evidence="1">Uncharacterized protein</fullName>
    </submittedName>
</protein>
<evidence type="ECO:0000313" key="1">
    <source>
        <dbReference type="EMBL" id="KAB7503891.1"/>
    </source>
</evidence>
<accession>A0A5N5TBD1</accession>
<dbReference type="EMBL" id="SEYY01004253">
    <property type="protein sequence ID" value="KAB7503891.1"/>
    <property type="molecule type" value="Genomic_DNA"/>
</dbReference>